<evidence type="ECO:0000313" key="1">
    <source>
        <dbReference type="EMBL" id="ANY80497.1"/>
    </source>
</evidence>
<dbReference type="EMBL" id="CP016616">
    <property type="protein sequence ID" value="ANY80497.1"/>
    <property type="molecule type" value="Genomic_DNA"/>
</dbReference>
<reference evidence="1" key="1">
    <citation type="submission" date="2016-07" db="EMBL/GenBank/DDBJ databases">
        <title>Microvirga ossetica sp. nov. a new species of rhizobia isolated from root nodules of the legume species Vicia alpestris Steven originated from North Ossetia region in the Caucasus.</title>
        <authorList>
            <person name="Safronova V.I."/>
            <person name="Kuznetsova I.G."/>
            <person name="Sazanova A.L."/>
            <person name="Belimov A."/>
            <person name="Andronov E."/>
            <person name="Osledkin Y.S."/>
            <person name="Onishchuk O.P."/>
            <person name="Kurchak O.N."/>
            <person name="Shaposhnikov A.I."/>
            <person name="Willems A."/>
            <person name="Tikhonovich I.A."/>
        </authorList>
    </citation>
    <scope>NUCLEOTIDE SEQUENCE [LARGE SCALE GENOMIC DNA]</scope>
    <source>
        <strain evidence="1">V5/3M</strain>
    </source>
</reference>
<gene>
    <name evidence="1" type="ORF">BB934_21525</name>
</gene>
<dbReference type="AlphaFoldDB" id="A0A1B2EKN6"/>
<name>A0A1B2EKN6_9HYPH</name>
<protein>
    <submittedName>
        <fullName evidence="1">Uncharacterized protein</fullName>
    </submittedName>
</protein>
<sequence length="109" mass="11255">MVQAILDRAHDAVDLALNGHALRFNLRSLATCFLGQPVHLLLVGAGELRHQLGREQVLLQRLEDARLDLVAADGAVVGAGALRAPPGATIPVLGHDGITSAAAATGQKA</sequence>
<accession>A0A1B2EKN6</accession>
<organism evidence="1">
    <name type="scientific">Microvirga ossetica</name>
    <dbReference type="NCBI Taxonomy" id="1882682"/>
    <lineage>
        <taxon>Bacteria</taxon>
        <taxon>Pseudomonadati</taxon>
        <taxon>Pseudomonadota</taxon>
        <taxon>Alphaproteobacteria</taxon>
        <taxon>Hyphomicrobiales</taxon>
        <taxon>Methylobacteriaceae</taxon>
        <taxon>Microvirga</taxon>
    </lineage>
</organism>
<dbReference type="KEGG" id="moc:BB934_21525"/>
<proteinExistence type="predicted"/>